<proteinExistence type="predicted"/>
<protein>
    <submittedName>
        <fullName evidence="1">Uncharacterized protein</fullName>
    </submittedName>
</protein>
<evidence type="ECO:0000313" key="1">
    <source>
        <dbReference type="EMBL" id="JAH03137.1"/>
    </source>
</evidence>
<dbReference type="EMBL" id="GBXM01105440">
    <property type="protein sequence ID" value="JAH03137.1"/>
    <property type="molecule type" value="Transcribed_RNA"/>
</dbReference>
<reference evidence="1" key="1">
    <citation type="submission" date="2014-11" db="EMBL/GenBank/DDBJ databases">
        <authorList>
            <person name="Amaro Gonzalez C."/>
        </authorList>
    </citation>
    <scope>NUCLEOTIDE SEQUENCE</scope>
</reference>
<dbReference type="AlphaFoldDB" id="A0A0E9PFS9"/>
<sequence length="29" mass="3334">MFVAPACDDGHFLTWCIGSIHFKKGRLWP</sequence>
<organism evidence="1">
    <name type="scientific">Anguilla anguilla</name>
    <name type="common">European freshwater eel</name>
    <name type="synonym">Muraena anguilla</name>
    <dbReference type="NCBI Taxonomy" id="7936"/>
    <lineage>
        <taxon>Eukaryota</taxon>
        <taxon>Metazoa</taxon>
        <taxon>Chordata</taxon>
        <taxon>Craniata</taxon>
        <taxon>Vertebrata</taxon>
        <taxon>Euteleostomi</taxon>
        <taxon>Actinopterygii</taxon>
        <taxon>Neopterygii</taxon>
        <taxon>Teleostei</taxon>
        <taxon>Anguilliformes</taxon>
        <taxon>Anguillidae</taxon>
        <taxon>Anguilla</taxon>
    </lineage>
</organism>
<reference evidence="1" key="2">
    <citation type="journal article" date="2015" name="Fish Shellfish Immunol.">
        <title>Early steps in the European eel (Anguilla anguilla)-Vibrio vulnificus interaction in the gills: Role of the RtxA13 toxin.</title>
        <authorList>
            <person name="Callol A."/>
            <person name="Pajuelo D."/>
            <person name="Ebbesson L."/>
            <person name="Teles M."/>
            <person name="MacKenzie S."/>
            <person name="Amaro C."/>
        </authorList>
    </citation>
    <scope>NUCLEOTIDE SEQUENCE</scope>
</reference>
<accession>A0A0E9PFS9</accession>
<name>A0A0E9PFS9_ANGAN</name>